<keyword evidence="3 4" id="KW-0413">Isomerase</keyword>
<evidence type="ECO:0000256" key="2">
    <source>
        <dbReference type="ARBA" id="ARBA00023140"/>
    </source>
</evidence>
<dbReference type="PANTHER" id="PTHR43684:SF1">
    <property type="entry name" value="ENOYL-COA DELTA ISOMERASE 2"/>
    <property type="match status" value="1"/>
</dbReference>
<dbReference type="Pfam" id="PF00378">
    <property type="entry name" value="ECH_1"/>
    <property type="match status" value="1"/>
</dbReference>
<dbReference type="RefSeq" id="WP_111935574.1">
    <property type="nucleotide sequence ID" value="NZ_CADFFP010000041.1"/>
</dbReference>
<reference evidence="4 5" key="1">
    <citation type="submission" date="2018-06" db="EMBL/GenBank/DDBJ databases">
        <title>Genomic Encyclopedia of Type Strains, Phase III (KMG-III): the genomes of soil and plant-associated and newly described type strains.</title>
        <authorList>
            <person name="Whitman W."/>
        </authorList>
    </citation>
    <scope>NUCLEOTIDE SEQUENCE [LARGE SCALE GENOMIC DNA]</scope>
    <source>
        <strain evidence="4 5">LMG 23644</strain>
    </source>
</reference>
<keyword evidence="2" id="KW-0576">Peroxisome</keyword>
<dbReference type="Gene3D" id="3.90.226.10">
    <property type="entry name" value="2-enoyl-CoA Hydratase, Chain A, domain 1"/>
    <property type="match status" value="1"/>
</dbReference>
<protein>
    <submittedName>
        <fullName evidence="4">2-(1,2-epoxy-1,2-dihydrophenyl)acetyl-CoA isomerase</fullName>
    </submittedName>
</protein>
<evidence type="ECO:0000256" key="1">
    <source>
        <dbReference type="ARBA" id="ARBA00004275"/>
    </source>
</evidence>
<comment type="caution">
    <text evidence="4">The sequence shown here is derived from an EMBL/GenBank/DDBJ whole genome shotgun (WGS) entry which is preliminary data.</text>
</comment>
<dbReference type="OrthoDB" id="9777711at2"/>
<proteinExistence type="predicted"/>
<dbReference type="Proteomes" id="UP000248918">
    <property type="component" value="Unassembled WGS sequence"/>
</dbReference>
<evidence type="ECO:0000313" key="5">
    <source>
        <dbReference type="Proteomes" id="UP000248918"/>
    </source>
</evidence>
<evidence type="ECO:0000313" key="4">
    <source>
        <dbReference type="EMBL" id="RAS19417.1"/>
    </source>
</evidence>
<dbReference type="AlphaFoldDB" id="A0A329BCE0"/>
<comment type="subcellular location">
    <subcellularLocation>
        <location evidence="1">Peroxisome</location>
    </subcellularLocation>
</comment>
<sequence length="267" mass="28503">MTALIRLAAENGIATLTFDRPDALNALNEAMALELNAKLARLAHHDDIRAIVLTGAGTAFMAGGDLRSMRAALDEKPAVRDRAIGKLVRLAQTAVEAIAASRKPVIASVNGAVAGFGLSLVAACDLAIAAQRATFTSAYGRIGTSPDGGATYTLPRALGARQAAQWLYLDERHSADEALRAGLVNWVVPDDQLADQTRSLLERMGALSSDAFAQTKDLLLHAPQRNFAEHLYAEQRSFLQCAASDDFREGIDAFFERRPAVFGSGAR</sequence>
<dbReference type="SUPFAM" id="SSF52096">
    <property type="entry name" value="ClpP/crotonase"/>
    <property type="match status" value="1"/>
</dbReference>
<gene>
    <name evidence="4" type="ORF">BX591_14227</name>
</gene>
<dbReference type="CDD" id="cd06558">
    <property type="entry name" value="crotonase-like"/>
    <property type="match status" value="1"/>
</dbReference>
<dbReference type="GO" id="GO:0004165">
    <property type="term" value="F:delta(3)-delta(2)-enoyl-CoA isomerase activity"/>
    <property type="evidence" value="ECO:0007669"/>
    <property type="project" value="UniProtKB-ARBA"/>
</dbReference>
<dbReference type="PANTHER" id="PTHR43684">
    <property type="match status" value="1"/>
</dbReference>
<dbReference type="InterPro" id="IPR001753">
    <property type="entry name" value="Enoyl-CoA_hydra/iso"/>
</dbReference>
<dbReference type="InterPro" id="IPR051053">
    <property type="entry name" value="ECH/Chromodomain_protein"/>
</dbReference>
<name>A0A329BCE0_9BURK</name>
<dbReference type="InterPro" id="IPR029045">
    <property type="entry name" value="ClpP/crotonase-like_dom_sf"/>
</dbReference>
<accession>A0A329BCE0</accession>
<evidence type="ECO:0000256" key="3">
    <source>
        <dbReference type="ARBA" id="ARBA00023235"/>
    </source>
</evidence>
<dbReference type="EMBL" id="QLTK01000042">
    <property type="protein sequence ID" value="RAS19417.1"/>
    <property type="molecule type" value="Genomic_DNA"/>
</dbReference>
<organism evidence="4 5">
    <name type="scientific">Paraburkholderia bryophila</name>
    <dbReference type="NCBI Taxonomy" id="420952"/>
    <lineage>
        <taxon>Bacteria</taxon>
        <taxon>Pseudomonadati</taxon>
        <taxon>Pseudomonadota</taxon>
        <taxon>Betaproteobacteria</taxon>
        <taxon>Burkholderiales</taxon>
        <taxon>Burkholderiaceae</taxon>
        <taxon>Paraburkholderia</taxon>
    </lineage>
</organism>